<name>A0A178Z3J8_9EURO</name>
<dbReference type="STRING" id="1367422.A0A178Z3J8"/>
<dbReference type="OrthoDB" id="4161789at2759"/>
<feature type="compositionally biased region" description="Low complexity" evidence="1">
    <location>
        <begin position="427"/>
        <end position="442"/>
    </location>
</feature>
<evidence type="ECO:0000256" key="1">
    <source>
        <dbReference type="SAM" id="MobiDB-lite"/>
    </source>
</evidence>
<gene>
    <name evidence="2" type="ORF">AYL99_11796</name>
</gene>
<organism evidence="2 3">
    <name type="scientific">Fonsecaea erecta</name>
    <dbReference type="NCBI Taxonomy" id="1367422"/>
    <lineage>
        <taxon>Eukaryota</taxon>
        <taxon>Fungi</taxon>
        <taxon>Dikarya</taxon>
        <taxon>Ascomycota</taxon>
        <taxon>Pezizomycotina</taxon>
        <taxon>Eurotiomycetes</taxon>
        <taxon>Chaetothyriomycetidae</taxon>
        <taxon>Chaetothyriales</taxon>
        <taxon>Herpotrichiellaceae</taxon>
        <taxon>Fonsecaea</taxon>
    </lineage>
</organism>
<feature type="region of interest" description="Disordered" evidence="1">
    <location>
        <begin position="417"/>
        <end position="452"/>
    </location>
</feature>
<evidence type="ECO:0000313" key="3">
    <source>
        <dbReference type="Proteomes" id="UP000078343"/>
    </source>
</evidence>
<dbReference type="GeneID" id="30015964"/>
<dbReference type="AlphaFoldDB" id="A0A178Z3J8"/>
<comment type="caution">
    <text evidence="2">The sequence shown here is derived from an EMBL/GenBank/DDBJ whole genome shotgun (WGS) entry which is preliminary data.</text>
</comment>
<feature type="region of interest" description="Disordered" evidence="1">
    <location>
        <begin position="125"/>
        <end position="144"/>
    </location>
</feature>
<feature type="compositionally biased region" description="Polar residues" evidence="1">
    <location>
        <begin position="417"/>
        <end position="426"/>
    </location>
</feature>
<reference evidence="2 3" key="1">
    <citation type="submission" date="2016-04" db="EMBL/GenBank/DDBJ databases">
        <title>Draft genome of Fonsecaea erecta CBS 125763.</title>
        <authorList>
            <person name="Weiss V.A."/>
            <person name="Vicente V.A."/>
            <person name="Raittz R.T."/>
            <person name="Moreno L.F."/>
            <person name="De Souza E.M."/>
            <person name="Pedrosa F.O."/>
            <person name="Steffens M.B."/>
            <person name="Faoro H."/>
            <person name="Tadra-Sfeir M.Z."/>
            <person name="Najafzadeh M.J."/>
            <person name="Felipe M.S."/>
            <person name="Teixeira M."/>
            <person name="Sun J."/>
            <person name="Xi L."/>
            <person name="Gomes R."/>
            <person name="De Azevedo C.M."/>
            <person name="Salgado C.G."/>
            <person name="Da Silva M.B."/>
            <person name="Nascimento M.F."/>
            <person name="Queiroz-Telles F."/>
            <person name="Attili D.S."/>
            <person name="Gorbushina A."/>
        </authorList>
    </citation>
    <scope>NUCLEOTIDE SEQUENCE [LARGE SCALE GENOMIC DNA]</scope>
    <source>
        <strain evidence="2 3">CBS 125763</strain>
    </source>
</reference>
<evidence type="ECO:0008006" key="4">
    <source>
        <dbReference type="Google" id="ProtNLM"/>
    </source>
</evidence>
<protein>
    <recommendedName>
        <fullName evidence="4">CCHC-type domain-containing protein</fullName>
    </recommendedName>
</protein>
<dbReference type="RefSeq" id="XP_018687403.1">
    <property type="nucleotide sequence ID" value="XM_018843301.1"/>
</dbReference>
<sequence length="549" mass="59731">MAANWPSSGADPPNLKEHVTFLHEACTQLQAVQGCYTAIPTAVIGPIIDSTVNLLSKVTCHLDEQPETQTATQTHHLFKEQRGAQLKDHEAIKTASEAATASSWVTTPAGTRVASCAQMAATAGLTPDDLTPQRPVLSSSPSSTPIVDKGNQVIVKLYDVGLAQRLREYSATQLKDGLNDLLQEDPKEKNVKIVAAHQLRSGDIEVIADSLSTAVELQTHVGWVKGIGPRAEVVQTGYGVIVPGIPVNTVNIQDQQGMIQRVLAENYSVIPDAHILNVALFRKDVIGRWTSLVVKFSHPEMANAIIHAGFLWGGTVYPCGLYDRSCRIQQCLRCYCYGHIAAQCDGPQTCGHCAGGHESNECTAKNIPGFTPLCTICKGSHEAWSRDCSERQKEIRRVTIAKLTRSHYWPTPAYQANAASRPSTQIGPGPTSSTSEPTQPSEDGSSPYQPDVDSKTLRARLQAGIISPPFIPQTQPGSVQPMSYPQWTATWPTLPVVPTLDTFTPIAPGATMMAPEMEREDDFDTDKWQHHLDLSWMDAVTEEEHPPSL</sequence>
<proteinExistence type="predicted"/>
<evidence type="ECO:0000313" key="2">
    <source>
        <dbReference type="EMBL" id="OAP54036.1"/>
    </source>
</evidence>
<keyword evidence="3" id="KW-1185">Reference proteome</keyword>
<accession>A0A178Z3J8</accession>
<dbReference type="Proteomes" id="UP000078343">
    <property type="component" value="Unassembled WGS sequence"/>
</dbReference>
<dbReference type="EMBL" id="LVYI01000016">
    <property type="protein sequence ID" value="OAP54036.1"/>
    <property type="molecule type" value="Genomic_DNA"/>
</dbReference>